<organism evidence="7 8">
    <name type="scientific">Wenyingzhuangia marina</name>
    <dbReference type="NCBI Taxonomy" id="1195760"/>
    <lineage>
        <taxon>Bacteria</taxon>
        <taxon>Pseudomonadati</taxon>
        <taxon>Bacteroidota</taxon>
        <taxon>Flavobacteriia</taxon>
        <taxon>Flavobacteriales</taxon>
        <taxon>Flavobacteriaceae</taxon>
        <taxon>Wenyingzhuangia</taxon>
    </lineage>
</organism>
<evidence type="ECO:0000256" key="1">
    <source>
        <dbReference type="ARBA" id="ARBA00005417"/>
    </source>
</evidence>
<evidence type="ECO:0000259" key="6">
    <source>
        <dbReference type="PROSITE" id="PS50893"/>
    </source>
</evidence>
<dbReference type="Gene3D" id="3.40.50.300">
    <property type="entry name" value="P-loop containing nucleotide triphosphate hydrolases"/>
    <property type="match status" value="1"/>
</dbReference>
<dbReference type="RefSeq" id="WP_084730179.1">
    <property type="nucleotide sequence ID" value="NZ_BMEN01000002.1"/>
</dbReference>
<dbReference type="InterPro" id="IPR017871">
    <property type="entry name" value="ABC_transporter-like_CS"/>
</dbReference>
<evidence type="ECO:0000256" key="3">
    <source>
        <dbReference type="ARBA" id="ARBA00022458"/>
    </source>
</evidence>
<dbReference type="AlphaFoldDB" id="A0A1M5TZG9"/>
<dbReference type="GO" id="GO:0016887">
    <property type="term" value="F:ATP hydrolysis activity"/>
    <property type="evidence" value="ECO:0007669"/>
    <property type="project" value="InterPro"/>
</dbReference>
<dbReference type="Pfam" id="PF13732">
    <property type="entry name" value="DrrA1-3_C"/>
    <property type="match status" value="1"/>
</dbReference>
<evidence type="ECO:0000313" key="8">
    <source>
        <dbReference type="Proteomes" id="UP000184109"/>
    </source>
</evidence>
<dbReference type="InterPro" id="IPR003439">
    <property type="entry name" value="ABC_transporter-like_ATP-bd"/>
</dbReference>
<dbReference type="PANTHER" id="PTHR42711:SF5">
    <property type="entry name" value="ABC TRANSPORTER ATP-BINDING PROTEIN NATA"/>
    <property type="match status" value="1"/>
</dbReference>
<dbReference type="GO" id="GO:0005524">
    <property type="term" value="F:ATP binding"/>
    <property type="evidence" value="ECO:0007669"/>
    <property type="project" value="UniProtKB-KW"/>
</dbReference>
<reference evidence="8" key="1">
    <citation type="submission" date="2016-11" db="EMBL/GenBank/DDBJ databases">
        <authorList>
            <person name="Varghese N."/>
            <person name="Submissions S."/>
        </authorList>
    </citation>
    <scope>NUCLEOTIDE SEQUENCE [LARGE SCALE GENOMIC DNA]</scope>
    <source>
        <strain evidence="8">DSM 100572</strain>
    </source>
</reference>
<sequence length="307" mass="34881">MQEPIISIQKLYKTYGTKTALNHISIEINKGSVYGLIGQNGAGKTSLIRILNQIIDANSGNIIFKGIPMTPNAVRHIGYLPEERGLYKNMTIEEQALYFGQLKGMTKTKALEQLNYWLDRFDITDWRKKKIQGLSKGMAQKVQFIITVLHQPDLLILDEPFSGFDPINANLIAKEIKTLAKNGTTVIFSSHRMESVAEMCDALCLIHHGNILLEGSIQNIQKKYIQETFEVTLANYQENELALFLNNAAYKTNIIQKEDDEIRFEVVNNQKETDHLLQDLLKVGKVISYKQHTPSLQDIFIKTIENA</sequence>
<name>A0A1M5TZG9_9FLAO</name>
<keyword evidence="8" id="KW-1185">Reference proteome</keyword>
<proteinExistence type="inferred from homology"/>
<dbReference type="STRING" id="1195760.SAMN05444281_0939"/>
<dbReference type="InterPro" id="IPR050763">
    <property type="entry name" value="ABC_transporter_ATP-binding"/>
</dbReference>
<dbReference type="InterPro" id="IPR025302">
    <property type="entry name" value="DrrA1/2-like_C"/>
</dbReference>
<dbReference type="SMART" id="SM00382">
    <property type="entry name" value="AAA"/>
    <property type="match status" value="1"/>
</dbReference>
<dbReference type="PANTHER" id="PTHR42711">
    <property type="entry name" value="ABC TRANSPORTER ATP-BINDING PROTEIN"/>
    <property type="match status" value="1"/>
</dbReference>
<accession>A0A1M5TZG9</accession>
<dbReference type="Pfam" id="PF00005">
    <property type="entry name" value="ABC_tran"/>
    <property type="match status" value="1"/>
</dbReference>
<keyword evidence="5 7" id="KW-0067">ATP-binding</keyword>
<comment type="similarity">
    <text evidence="1">Belongs to the ABC transporter superfamily.</text>
</comment>
<keyword evidence="3" id="KW-0536">Nodulation</keyword>
<dbReference type="PROSITE" id="PS00211">
    <property type="entry name" value="ABC_TRANSPORTER_1"/>
    <property type="match status" value="1"/>
</dbReference>
<dbReference type="Proteomes" id="UP000184109">
    <property type="component" value="Unassembled WGS sequence"/>
</dbReference>
<keyword evidence="4" id="KW-0547">Nucleotide-binding</keyword>
<gene>
    <name evidence="7" type="ORF">SAMN05444281_0939</name>
</gene>
<dbReference type="EMBL" id="FQXQ01000002">
    <property type="protein sequence ID" value="SHH56084.1"/>
    <property type="molecule type" value="Genomic_DNA"/>
</dbReference>
<evidence type="ECO:0000256" key="2">
    <source>
        <dbReference type="ARBA" id="ARBA00022448"/>
    </source>
</evidence>
<evidence type="ECO:0000256" key="5">
    <source>
        <dbReference type="ARBA" id="ARBA00022840"/>
    </source>
</evidence>
<dbReference type="InterPro" id="IPR027417">
    <property type="entry name" value="P-loop_NTPase"/>
</dbReference>
<evidence type="ECO:0000256" key="4">
    <source>
        <dbReference type="ARBA" id="ARBA00022741"/>
    </source>
</evidence>
<evidence type="ECO:0000313" key="7">
    <source>
        <dbReference type="EMBL" id="SHH56084.1"/>
    </source>
</evidence>
<feature type="domain" description="ABC transporter" evidence="6">
    <location>
        <begin position="6"/>
        <end position="233"/>
    </location>
</feature>
<protein>
    <submittedName>
        <fullName evidence="7">ABC-2 type transport system ATP-binding protein</fullName>
    </submittedName>
</protein>
<keyword evidence="2" id="KW-0813">Transport</keyword>
<dbReference type="InterPro" id="IPR003593">
    <property type="entry name" value="AAA+_ATPase"/>
</dbReference>
<dbReference type="SUPFAM" id="SSF52540">
    <property type="entry name" value="P-loop containing nucleoside triphosphate hydrolases"/>
    <property type="match status" value="1"/>
</dbReference>
<dbReference type="OrthoDB" id="9801987at2"/>
<dbReference type="PROSITE" id="PS50893">
    <property type="entry name" value="ABC_TRANSPORTER_2"/>
    <property type="match status" value="1"/>
</dbReference>